<feature type="region of interest" description="Disordered" evidence="1">
    <location>
        <begin position="176"/>
        <end position="204"/>
    </location>
</feature>
<dbReference type="Gene3D" id="3.40.50.150">
    <property type="entry name" value="Vaccinia Virus protein VP39"/>
    <property type="match status" value="1"/>
</dbReference>
<keyword evidence="3" id="KW-0489">Methyltransferase</keyword>
<feature type="domain" description="Methyltransferase type 11" evidence="2">
    <location>
        <begin position="63"/>
        <end position="103"/>
    </location>
</feature>
<dbReference type="SUPFAM" id="SSF53335">
    <property type="entry name" value="S-adenosyl-L-methionine-dependent methyltransferases"/>
    <property type="match status" value="1"/>
</dbReference>
<evidence type="ECO:0000313" key="3">
    <source>
        <dbReference type="EMBL" id="MBB5282732.1"/>
    </source>
</evidence>
<proteinExistence type="predicted"/>
<dbReference type="InterPro" id="IPR013216">
    <property type="entry name" value="Methyltransf_11"/>
</dbReference>
<dbReference type="GO" id="GO:0032259">
    <property type="term" value="P:methylation"/>
    <property type="evidence" value="ECO:0007669"/>
    <property type="project" value="UniProtKB-KW"/>
</dbReference>
<evidence type="ECO:0000313" key="4">
    <source>
        <dbReference type="Proteomes" id="UP000557307"/>
    </source>
</evidence>
<name>A0A840TMF2_9BACT</name>
<dbReference type="AlphaFoldDB" id="A0A840TMF2"/>
<sequence>MISTEKLIAGFLKKPYSQFQLSTYDPTQPVRLVIGSGYSFLKGWILTDIETLNILKKEDWAVYFPENTVDRILAEHVWEHFTEAEGKLAFTNCHTFLKPGGVLRVAVPDGFHPDPDYINNVKPGGTGDGADDHKILYNYRLMGAFLEEIGFKVHALEYFDENGQFHKASWSPEDGMVRRSADHDPRNQDGQLRYTSLLIDAEKR</sequence>
<reference evidence="3 4" key="1">
    <citation type="submission" date="2020-08" db="EMBL/GenBank/DDBJ databases">
        <title>Genomic Encyclopedia of Type Strains, Phase IV (KMG-IV): sequencing the most valuable type-strain genomes for metagenomic binning, comparative biology and taxonomic classification.</title>
        <authorList>
            <person name="Goeker M."/>
        </authorList>
    </citation>
    <scope>NUCLEOTIDE SEQUENCE [LARGE SCALE GENOMIC DNA]</scope>
    <source>
        <strain evidence="3 4">DSM 105074</strain>
    </source>
</reference>
<evidence type="ECO:0000256" key="1">
    <source>
        <dbReference type="SAM" id="MobiDB-lite"/>
    </source>
</evidence>
<comment type="caution">
    <text evidence="3">The sequence shown here is derived from an EMBL/GenBank/DDBJ whole genome shotgun (WGS) entry which is preliminary data.</text>
</comment>
<keyword evidence="4" id="KW-1185">Reference proteome</keyword>
<organism evidence="3 4">
    <name type="scientific">Rhabdobacter roseus</name>
    <dbReference type="NCBI Taxonomy" id="1655419"/>
    <lineage>
        <taxon>Bacteria</taxon>
        <taxon>Pseudomonadati</taxon>
        <taxon>Bacteroidota</taxon>
        <taxon>Cytophagia</taxon>
        <taxon>Cytophagales</taxon>
        <taxon>Cytophagaceae</taxon>
        <taxon>Rhabdobacter</taxon>
    </lineage>
</organism>
<protein>
    <submittedName>
        <fullName evidence="3">Putative SAM-dependent methyltransferase</fullName>
    </submittedName>
</protein>
<gene>
    <name evidence="3" type="ORF">HNQ92_000853</name>
</gene>
<dbReference type="RefSeq" id="WP_184171359.1">
    <property type="nucleotide sequence ID" value="NZ_JACHGF010000001.1"/>
</dbReference>
<dbReference type="Proteomes" id="UP000557307">
    <property type="component" value="Unassembled WGS sequence"/>
</dbReference>
<dbReference type="GO" id="GO:0008757">
    <property type="term" value="F:S-adenosylmethionine-dependent methyltransferase activity"/>
    <property type="evidence" value="ECO:0007669"/>
    <property type="project" value="InterPro"/>
</dbReference>
<evidence type="ECO:0000259" key="2">
    <source>
        <dbReference type="Pfam" id="PF08241"/>
    </source>
</evidence>
<dbReference type="InterPro" id="IPR029063">
    <property type="entry name" value="SAM-dependent_MTases_sf"/>
</dbReference>
<keyword evidence="3" id="KW-0808">Transferase</keyword>
<dbReference type="EMBL" id="JACHGF010000001">
    <property type="protein sequence ID" value="MBB5282732.1"/>
    <property type="molecule type" value="Genomic_DNA"/>
</dbReference>
<feature type="compositionally biased region" description="Basic and acidic residues" evidence="1">
    <location>
        <begin position="176"/>
        <end position="187"/>
    </location>
</feature>
<accession>A0A840TMF2</accession>
<dbReference type="Pfam" id="PF08241">
    <property type="entry name" value="Methyltransf_11"/>
    <property type="match status" value="1"/>
</dbReference>